<evidence type="ECO:0000259" key="12">
    <source>
        <dbReference type="Pfam" id="PF01435"/>
    </source>
</evidence>
<dbReference type="InterPro" id="IPR001915">
    <property type="entry name" value="Peptidase_M48"/>
</dbReference>
<comment type="caution">
    <text evidence="13">The sequence shown here is derived from an EMBL/GenBank/DDBJ whole genome shotgun (WGS) entry which is preliminary data.</text>
</comment>
<keyword evidence="2 10" id="KW-0645">Protease</keyword>
<dbReference type="GO" id="GO:0004222">
    <property type="term" value="F:metalloendopeptidase activity"/>
    <property type="evidence" value="ECO:0007669"/>
    <property type="project" value="InterPro"/>
</dbReference>
<keyword evidence="3 11" id="KW-0812">Transmembrane</keyword>
<feature type="transmembrane region" description="Helical" evidence="11">
    <location>
        <begin position="230"/>
        <end position="255"/>
    </location>
</feature>
<keyword evidence="9 11" id="KW-0472">Membrane</keyword>
<dbReference type="EMBL" id="RQWK01000001">
    <property type="protein sequence ID" value="KAA9409107.1"/>
    <property type="molecule type" value="Genomic_DNA"/>
</dbReference>
<dbReference type="GO" id="GO:0046872">
    <property type="term" value="F:metal ion binding"/>
    <property type="evidence" value="ECO:0007669"/>
    <property type="project" value="UniProtKB-KW"/>
</dbReference>
<sequence>MRTLTRRILWTLLLLLAVDIAVVATAAVLLTPWLAPVRDAVAAHLPFGGASARIAWWVAVLAPALVAFVWAQLRYTRAQTMAEVDARIVGPEEYPDLHERVQRLAQLADLTPPRIAVADADVPNSFAIGTLGGATVVVSEGLLATLGGDELDAVLAHELMHVANRDATVMTLASFLPSLTNGEYDPLDDLLPGGSGSRYALGLVALGFAYVCSARVLAAPVGSLSFTLGFLFLFAVTVLFGGVALGVFTAPVVVLGRSLSRAREFAADRSAAQLTGDPAALVGALETLEGDDDRPRTDKRSAYAGVRGLCFLPHGFDTAASSDSLSIEARSHPPTAERIERLQSVARSLETGSV</sequence>
<comment type="cofactor">
    <cofactor evidence="10">
        <name>Zn(2+)</name>
        <dbReference type="ChEBI" id="CHEBI:29105"/>
    </cofactor>
    <text evidence="10">Binds 1 zinc ion per subunit.</text>
</comment>
<evidence type="ECO:0000256" key="11">
    <source>
        <dbReference type="SAM" id="Phobius"/>
    </source>
</evidence>
<feature type="domain" description="Peptidase M48" evidence="12">
    <location>
        <begin position="93"/>
        <end position="174"/>
    </location>
</feature>
<evidence type="ECO:0000256" key="8">
    <source>
        <dbReference type="ARBA" id="ARBA00023049"/>
    </source>
</evidence>
<name>A0A5J5LGQ7_HALHI</name>
<accession>A0A5J5LGQ7</accession>
<dbReference type="Proteomes" id="UP000326244">
    <property type="component" value="Unassembled WGS sequence"/>
</dbReference>
<evidence type="ECO:0000256" key="7">
    <source>
        <dbReference type="ARBA" id="ARBA00022989"/>
    </source>
</evidence>
<comment type="similarity">
    <text evidence="10">Belongs to the peptidase M48 family.</text>
</comment>
<evidence type="ECO:0000256" key="1">
    <source>
        <dbReference type="ARBA" id="ARBA00022475"/>
    </source>
</evidence>
<feature type="transmembrane region" description="Helical" evidence="11">
    <location>
        <begin position="199"/>
        <end position="218"/>
    </location>
</feature>
<keyword evidence="7 11" id="KW-1133">Transmembrane helix</keyword>
<protein>
    <submittedName>
        <fullName evidence="13">Protease</fullName>
    </submittedName>
</protein>
<feature type="transmembrane region" description="Helical" evidence="11">
    <location>
        <begin position="50"/>
        <end position="71"/>
    </location>
</feature>
<evidence type="ECO:0000313" key="13">
    <source>
        <dbReference type="EMBL" id="KAA9409107.1"/>
    </source>
</evidence>
<keyword evidence="5 10" id="KW-0378">Hydrolase</keyword>
<gene>
    <name evidence="13" type="ORF">EGO51_04635</name>
</gene>
<keyword evidence="8 10" id="KW-0482">Metalloprotease</keyword>
<evidence type="ECO:0000256" key="3">
    <source>
        <dbReference type="ARBA" id="ARBA00022692"/>
    </source>
</evidence>
<proteinExistence type="inferred from homology"/>
<dbReference type="PANTHER" id="PTHR43221:SF2">
    <property type="entry name" value="PROTEASE HTPX HOMOLOG"/>
    <property type="match status" value="1"/>
</dbReference>
<reference evidence="13 14" key="1">
    <citation type="submission" date="2018-11" db="EMBL/GenBank/DDBJ databases">
        <title>Genomic analysis of Haloarcula hispanica CBA1121.</title>
        <authorList>
            <person name="Kim Y.B."/>
            <person name="Roh S.W."/>
        </authorList>
    </citation>
    <scope>NUCLEOTIDE SEQUENCE [LARGE SCALE GENOMIC DNA]</scope>
    <source>
        <strain evidence="13 14">CBA1121</strain>
    </source>
</reference>
<evidence type="ECO:0000256" key="10">
    <source>
        <dbReference type="RuleBase" id="RU003983"/>
    </source>
</evidence>
<dbReference type="InterPro" id="IPR050083">
    <property type="entry name" value="HtpX_protease"/>
</dbReference>
<evidence type="ECO:0000256" key="4">
    <source>
        <dbReference type="ARBA" id="ARBA00022723"/>
    </source>
</evidence>
<organism evidence="13 14">
    <name type="scientific">Haloarcula hispanica</name>
    <dbReference type="NCBI Taxonomy" id="51589"/>
    <lineage>
        <taxon>Archaea</taxon>
        <taxon>Methanobacteriati</taxon>
        <taxon>Methanobacteriota</taxon>
        <taxon>Stenosarchaea group</taxon>
        <taxon>Halobacteria</taxon>
        <taxon>Halobacteriales</taxon>
        <taxon>Haloarculaceae</taxon>
        <taxon>Haloarcula</taxon>
    </lineage>
</organism>
<dbReference type="Gene3D" id="3.30.2010.10">
    <property type="entry name" value="Metalloproteases ('zincins'), catalytic domain"/>
    <property type="match status" value="1"/>
</dbReference>
<dbReference type="GO" id="GO:0006508">
    <property type="term" value="P:proteolysis"/>
    <property type="evidence" value="ECO:0007669"/>
    <property type="project" value="UniProtKB-KW"/>
</dbReference>
<evidence type="ECO:0000256" key="2">
    <source>
        <dbReference type="ARBA" id="ARBA00022670"/>
    </source>
</evidence>
<evidence type="ECO:0000256" key="5">
    <source>
        <dbReference type="ARBA" id="ARBA00022801"/>
    </source>
</evidence>
<dbReference type="CDD" id="cd07327">
    <property type="entry name" value="M48B_HtpX_like"/>
    <property type="match status" value="1"/>
</dbReference>
<evidence type="ECO:0000313" key="14">
    <source>
        <dbReference type="Proteomes" id="UP000326244"/>
    </source>
</evidence>
<evidence type="ECO:0000256" key="9">
    <source>
        <dbReference type="ARBA" id="ARBA00023136"/>
    </source>
</evidence>
<dbReference type="AlphaFoldDB" id="A0A5J5LGQ7"/>
<dbReference type="PANTHER" id="PTHR43221">
    <property type="entry name" value="PROTEASE HTPX"/>
    <property type="match status" value="1"/>
</dbReference>
<keyword evidence="1" id="KW-1003">Cell membrane</keyword>
<keyword evidence="6 10" id="KW-0862">Zinc</keyword>
<keyword evidence="4" id="KW-0479">Metal-binding</keyword>
<evidence type="ECO:0000256" key="6">
    <source>
        <dbReference type="ARBA" id="ARBA00022833"/>
    </source>
</evidence>
<feature type="domain" description="Peptidase M48" evidence="12">
    <location>
        <begin position="244"/>
        <end position="344"/>
    </location>
</feature>
<dbReference type="RefSeq" id="WP_151102976.1">
    <property type="nucleotide sequence ID" value="NZ_RQWK01000001.1"/>
</dbReference>
<dbReference type="Pfam" id="PF01435">
    <property type="entry name" value="Peptidase_M48"/>
    <property type="match status" value="2"/>
</dbReference>